<feature type="domain" description="Water stress and hypersensitive response" evidence="1">
    <location>
        <begin position="36"/>
        <end position="155"/>
    </location>
</feature>
<accession>A0A0N8R4R6</accession>
<dbReference type="SMART" id="SM00769">
    <property type="entry name" value="WHy"/>
    <property type="match status" value="1"/>
</dbReference>
<dbReference type="InterPro" id="IPR013990">
    <property type="entry name" value="WHy-dom"/>
</dbReference>
<dbReference type="EMBL" id="LJQD01000373">
    <property type="protein sequence ID" value="KPW93134.1"/>
    <property type="molecule type" value="Genomic_DNA"/>
</dbReference>
<evidence type="ECO:0000313" key="3">
    <source>
        <dbReference type="Proteomes" id="UP000050381"/>
    </source>
</evidence>
<dbReference type="Proteomes" id="UP000050381">
    <property type="component" value="Unassembled WGS sequence"/>
</dbReference>
<dbReference type="GO" id="GO:0009269">
    <property type="term" value="P:response to desiccation"/>
    <property type="evidence" value="ECO:0007669"/>
    <property type="project" value="InterPro"/>
</dbReference>
<dbReference type="AlphaFoldDB" id="A0A0N8R4R6"/>
<dbReference type="Pfam" id="PF03168">
    <property type="entry name" value="LEA_2"/>
    <property type="match status" value="1"/>
</dbReference>
<sequence>MFFQAHITRIISLALIMFGLSGCSLLSFDSVQDPEVHLLKVQVVKARLTQQDFKLYFEVDNPNDSDLFVRGLNYKISLNDVVLADDQFSDWFFVDAHSRKTFVVPVRTNLWRYAKYIVQLLKKPDELIHYRLEGKLKTGMLFRHNVRIGKTGDVAPEELIQRK</sequence>
<gene>
    <name evidence="2" type="ORF">ALO79_01421</name>
</gene>
<proteinExistence type="predicted"/>
<name>A0A0N8R4R6_PSESX</name>
<comment type="caution">
    <text evidence="2">The sequence shown here is derived from an EMBL/GenBank/DDBJ whole genome shotgun (WGS) entry which is preliminary data.</text>
</comment>
<reference evidence="2 3" key="1">
    <citation type="submission" date="2015-09" db="EMBL/GenBank/DDBJ databases">
        <title>Genome announcement of multiple Pseudomonas syringae strains.</title>
        <authorList>
            <person name="Thakur S."/>
            <person name="Wang P.W."/>
            <person name="Gong Y."/>
            <person name="Weir B.S."/>
            <person name="Guttman D.S."/>
        </authorList>
    </citation>
    <scope>NUCLEOTIDE SEQUENCE [LARGE SCALE GENOMIC DNA]</scope>
    <source>
        <strain evidence="2 3">ICMP9419</strain>
    </source>
</reference>
<dbReference type="RefSeq" id="WP_057432891.1">
    <property type="nucleotide sequence ID" value="NZ_LIIH01000080.1"/>
</dbReference>
<organism evidence="2 3">
    <name type="scientific">Pseudomonas syringae pv. castaneae</name>
    <dbReference type="NCBI Taxonomy" id="264450"/>
    <lineage>
        <taxon>Bacteria</taxon>
        <taxon>Pseudomonadati</taxon>
        <taxon>Pseudomonadota</taxon>
        <taxon>Gammaproteobacteria</taxon>
        <taxon>Pseudomonadales</taxon>
        <taxon>Pseudomonadaceae</taxon>
        <taxon>Pseudomonas</taxon>
        <taxon>Pseudomonas syringae</taxon>
    </lineage>
</organism>
<dbReference type="PATRIC" id="fig|264450.4.peg.1742"/>
<protein>
    <recommendedName>
        <fullName evidence="1">Water stress and hypersensitive response domain-containing protein</fullName>
    </recommendedName>
</protein>
<dbReference type="SUPFAM" id="SSF117070">
    <property type="entry name" value="LEA14-like"/>
    <property type="match status" value="1"/>
</dbReference>
<evidence type="ECO:0000313" key="2">
    <source>
        <dbReference type="EMBL" id="KPW93134.1"/>
    </source>
</evidence>
<dbReference type="Gene3D" id="2.60.40.1820">
    <property type="match status" value="1"/>
</dbReference>
<dbReference type="InterPro" id="IPR004864">
    <property type="entry name" value="LEA_2"/>
</dbReference>
<evidence type="ECO:0000259" key="1">
    <source>
        <dbReference type="SMART" id="SM00769"/>
    </source>
</evidence>